<sequence>MEDILQKTTKINLSYFLYLFVLSLIIYDKDKLSSTYYFYNYMDVSN</sequence>
<feature type="transmembrane region" description="Helical" evidence="1">
    <location>
        <begin position="12"/>
        <end position="27"/>
    </location>
</feature>
<proteinExistence type="predicted"/>
<keyword evidence="1" id="KW-0812">Transmembrane</keyword>
<organism evidence="2">
    <name type="scientific">bioreactor metagenome</name>
    <dbReference type="NCBI Taxonomy" id="1076179"/>
    <lineage>
        <taxon>unclassified sequences</taxon>
        <taxon>metagenomes</taxon>
        <taxon>ecological metagenomes</taxon>
    </lineage>
</organism>
<name>A0A645DUX2_9ZZZZ</name>
<dbReference type="EMBL" id="VSSQ01039332">
    <property type="protein sequence ID" value="MPM92383.1"/>
    <property type="molecule type" value="Genomic_DNA"/>
</dbReference>
<comment type="caution">
    <text evidence="2">The sequence shown here is derived from an EMBL/GenBank/DDBJ whole genome shotgun (WGS) entry which is preliminary data.</text>
</comment>
<accession>A0A645DUX2</accession>
<evidence type="ECO:0000313" key="2">
    <source>
        <dbReference type="EMBL" id="MPM92383.1"/>
    </source>
</evidence>
<reference evidence="2" key="1">
    <citation type="submission" date="2019-08" db="EMBL/GenBank/DDBJ databases">
        <authorList>
            <person name="Kucharzyk K."/>
            <person name="Murdoch R.W."/>
            <person name="Higgins S."/>
            <person name="Loffler F."/>
        </authorList>
    </citation>
    <scope>NUCLEOTIDE SEQUENCE</scope>
</reference>
<dbReference type="AlphaFoldDB" id="A0A645DUX2"/>
<gene>
    <name evidence="2" type="ORF">SDC9_139518</name>
</gene>
<evidence type="ECO:0000256" key="1">
    <source>
        <dbReference type="SAM" id="Phobius"/>
    </source>
</evidence>
<keyword evidence="1" id="KW-1133">Transmembrane helix</keyword>
<keyword evidence="1" id="KW-0472">Membrane</keyword>
<protein>
    <submittedName>
        <fullName evidence="2">Uncharacterized protein</fullName>
    </submittedName>
</protein>